<name>A0A840UZS8_9BACT</name>
<dbReference type="PANTHER" id="PTHR40940">
    <property type="entry name" value="PROTEIN BATD-RELATED"/>
    <property type="match status" value="1"/>
</dbReference>
<evidence type="ECO:0000256" key="1">
    <source>
        <dbReference type="SAM" id="MobiDB-lite"/>
    </source>
</evidence>
<evidence type="ECO:0000313" key="2">
    <source>
        <dbReference type="EMBL" id="MBB5351272.1"/>
    </source>
</evidence>
<gene>
    <name evidence="2" type="ORF">HNR46_001508</name>
</gene>
<evidence type="ECO:0000313" key="3">
    <source>
        <dbReference type="Proteomes" id="UP000557717"/>
    </source>
</evidence>
<feature type="region of interest" description="Disordered" evidence="1">
    <location>
        <begin position="417"/>
        <end position="439"/>
    </location>
</feature>
<comment type="caution">
    <text evidence="2">The sequence shown here is derived from an EMBL/GenBank/DDBJ whole genome shotgun (WGS) entry which is preliminary data.</text>
</comment>
<dbReference type="AlphaFoldDB" id="A0A840UZS8"/>
<dbReference type="PANTHER" id="PTHR40940:SF2">
    <property type="entry name" value="BATD"/>
    <property type="match status" value="1"/>
</dbReference>
<dbReference type="Pfam" id="PF13584">
    <property type="entry name" value="BatD"/>
    <property type="match status" value="1"/>
</dbReference>
<reference evidence="2 3" key="1">
    <citation type="submission" date="2020-08" db="EMBL/GenBank/DDBJ databases">
        <title>Genomic Encyclopedia of Type Strains, Phase IV (KMG-IV): sequencing the most valuable type-strain genomes for metagenomic binning, comparative biology and taxonomic classification.</title>
        <authorList>
            <person name="Goeker M."/>
        </authorList>
    </citation>
    <scope>NUCLEOTIDE SEQUENCE [LARGE SCALE GENOMIC DNA]</scope>
    <source>
        <strain evidence="2 3">YC6886</strain>
    </source>
</reference>
<dbReference type="InterPro" id="IPR025738">
    <property type="entry name" value="BatD"/>
</dbReference>
<dbReference type="Proteomes" id="UP000557717">
    <property type="component" value="Unassembled WGS sequence"/>
</dbReference>
<evidence type="ECO:0008006" key="4">
    <source>
        <dbReference type="Google" id="ProtNLM"/>
    </source>
</evidence>
<organism evidence="2 3">
    <name type="scientific">Haloferula luteola</name>
    <dbReference type="NCBI Taxonomy" id="595692"/>
    <lineage>
        <taxon>Bacteria</taxon>
        <taxon>Pseudomonadati</taxon>
        <taxon>Verrucomicrobiota</taxon>
        <taxon>Verrucomicrobiia</taxon>
        <taxon>Verrucomicrobiales</taxon>
        <taxon>Verrucomicrobiaceae</taxon>
        <taxon>Haloferula</taxon>
    </lineage>
</organism>
<sequence>MRGVLLFWLFGWLALQGAEVTTELSTDVVEAGHGAMLTLRIEGGDADQAPQIPEVKDLVVNPRGRSQTMQIVNGTVSRAMVYSYIVGAHVPGEYDIPSFPVRVGGKVFQTDRLHLKVRPSSSGEPGGMGDEEKVPGEESDFGHLTFQMVEKDRKHVYPGEIAPVRIQAYFPVGVRVSLGGQPRPEGGAFTLQNLSEQPRQEIKNLEGKDYRVLTWYAGLSATKAGTYPAGLSLDCTVAVPDRSAQKGLPGFEDPFFGRSPFDDLFTPMVQKDVTLKTPEPPELEVLELPKEGRPENFSGAIGTFEFESVQIPETMETGEPTRVRARIKGSGNFTLLKQPEPLPADEWKTYEGQEDFSPGDAASFEGTKEFSFNVVPMRPGAKDVRLGLTYFDPDLGAYQVLESDGQKVAITGTVILDEGEQKDGGNERPPLPDGPELAPVRETLGRVGRYEPWPVERVTTTVVGCGSLALALLGWGIWKQREVDPRRLAWLAVRAAEASALAAAEEAVRRGDVPGFFRAAREALQCRLAEFREVRPESLTLTDLEGRVEERCLELWRTGDRMEYSGEVASAGSLEEWREVLHEGLKRLSEASTRA</sequence>
<keyword evidence="3" id="KW-1185">Reference proteome</keyword>
<protein>
    <recommendedName>
        <fullName evidence="4">Oxygen tolerance</fullName>
    </recommendedName>
</protein>
<dbReference type="EMBL" id="JACHFD010000006">
    <property type="protein sequence ID" value="MBB5351272.1"/>
    <property type="molecule type" value="Genomic_DNA"/>
</dbReference>
<proteinExistence type="predicted"/>
<accession>A0A840UZS8</accession>
<dbReference type="RefSeq" id="WP_221285063.1">
    <property type="nucleotide sequence ID" value="NZ_JACHFD010000006.1"/>
</dbReference>